<gene>
    <name evidence="2" type="ORF">PARMNEM_LOCUS20266</name>
</gene>
<accession>A0AAV1M5J7</accession>
<sequence length="76" mass="8185">MLITFYLVYIVMSSCCGNELLFNSAISEVVSNNFELIANLIQNEFSACVIIVALGLGSAALVVITLRIRGTIPITC</sequence>
<dbReference type="EMBL" id="CAVLGL010000137">
    <property type="protein sequence ID" value="CAK1601667.1"/>
    <property type="molecule type" value="Genomic_DNA"/>
</dbReference>
<dbReference type="AlphaFoldDB" id="A0AAV1M5J7"/>
<organism evidence="2 3">
    <name type="scientific">Parnassius mnemosyne</name>
    <name type="common">clouded apollo</name>
    <dbReference type="NCBI Taxonomy" id="213953"/>
    <lineage>
        <taxon>Eukaryota</taxon>
        <taxon>Metazoa</taxon>
        <taxon>Ecdysozoa</taxon>
        <taxon>Arthropoda</taxon>
        <taxon>Hexapoda</taxon>
        <taxon>Insecta</taxon>
        <taxon>Pterygota</taxon>
        <taxon>Neoptera</taxon>
        <taxon>Endopterygota</taxon>
        <taxon>Lepidoptera</taxon>
        <taxon>Glossata</taxon>
        <taxon>Ditrysia</taxon>
        <taxon>Papilionoidea</taxon>
        <taxon>Papilionidae</taxon>
        <taxon>Parnassiinae</taxon>
        <taxon>Parnassini</taxon>
        <taxon>Parnassius</taxon>
        <taxon>Driopa</taxon>
    </lineage>
</organism>
<evidence type="ECO:0000313" key="3">
    <source>
        <dbReference type="Proteomes" id="UP001314205"/>
    </source>
</evidence>
<evidence type="ECO:0000313" key="2">
    <source>
        <dbReference type="EMBL" id="CAK1601667.1"/>
    </source>
</evidence>
<keyword evidence="1" id="KW-0472">Membrane</keyword>
<protein>
    <recommendedName>
        <fullName evidence="4">NADH dehydrogenase subunit 4L</fullName>
    </recommendedName>
</protein>
<evidence type="ECO:0000256" key="1">
    <source>
        <dbReference type="SAM" id="Phobius"/>
    </source>
</evidence>
<comment type="caution">
    <text evidence="2">The sequence shown here is derived from an EMBL/GenBank/DDBJ whole genome shotgun (WGS) entry which is preliminary data.</text>
</comment>
<dbReference type="Proteomes" id="UP001314205">
    <property type="component" value="Unassembled WGS sequence"/>
</dbReference>
<keyword evidence="1" id="KW-1133">Transmembrane helix</keyword>
<feature type="transmembrane region" description="Helical" evidence="1">
    <location>
        <begin position="41"/>
        <end position="64"/>
    </location>
</feature>
<name>A0AAV1M5J7_9NEOP</name>
<keyword evidence="1" id="KW-0812">Transmembrane</keyword>
<evidence type="ECO:0008006" key="4">
    <source>
        <dbReference type="Google" id="ProtNLM"/>
    </source>
</evidence>
<reference evidence="2 3" key="1">
    <citation type="submission" date="2023-11" db="EMBL/GenBank/DDBJ databases">
        <authorList>
            <person name="Hedman E."/>
            <person name="Englund M."/>
            <person name="Stromberg M."/>
            <person name="Nyberg Akerstrom W."/>
            <person name="Nylinder S."/>
            <person name="Jareborg N."/>
            <person name="Kallberg Y."/>
            <person name="Kronander E."/>
        </authorList>
    </citation>
    <scope>NUCLEOTIDE SEQUENCE [LARGE SCALE GENOMIC DNA]</scope>
</reference>
<keyword evidence="3" id="KW-1185">Reference proteome</keyword>
<proteinExistence type="predicted"/>